<dbReference type="Pfam" id="PF12833">
    <property type="entry name" value="HTH_18"/>
    <property type="match status" value="1"/>
</dbReference>
<dbReference type="EMBL" id="JABBNU010000004">
    <property type="protein sequence ID" value="NMM48357.1"/>
    <property type="molecule type" value="Genomic_DNA"/>
</dbReference>
<evidence type="ECO:0000259" key="5">
    <source>
        <dbReference type="PROSITE" id="PS01124"/>
    </source>
</evidence>
<feature type="transmembrane region" description="Helical" evidence="4">
    <location>
        <begin position="170"/>
        <end position="191"/>
    </location>
</feature>
<dbReference type="SMART" id="SM00342">
    <property type="entry name" value="HTH_ARAC"/>
    <property type="match status" value="1"/>
</dbReference>
<evidence type="ECO:0000313" key="7">
    <source>
        <dbReference type="Proteomes" id="UP000559010"/>
    </source>
</evidence>
<feature type="domain" description="HTH araC/xylS-type" evidence="5">
    <location>
        <begin position="259"/>
        <end position="360"/>
    </location>
</feature>
<feature type="transmembrane region" description="Helical" evidence="4">
    <location>
        <begin position="6"/>
        <end position="23"/>
    </location>
</feature>
<dbReference type="InterPro" id="IPR018060">
    <property type="entry name" value="HTH_AraC"/>
</dbReference>
<keyword evidence="4" id="KW-1133">Transmembrane helix</keyword>
<dbReference type="PANTHER" id="PTHR43280:SF29">
    <property type="entry name" value="ARAC-FAMILY TRANSCRIPTIONAL REGULATOR"/>
    <property type="match status" value="1"/>
</dbReference>
<evidence type="ECO:0000256" key="2">
    <source>
        <dbReference type="ARBA" id="ARBA00023125"/>
    </source>
</evidence>
<evidence type="ECO:0000256" key="1">
    <source>
        <dbReference type="ARBA" id="ARBA00023015"/>
    </source>
</evidence>
<dbReference type="PROSITE" id="PS01124">
    <property type="entry name" value="HTH_ARAC_FAMILY_2"/>
    <property type="match status" value="1"/>
</dbReference>
<keyword evidence="3" id="KW-0804">Transcription</keyword>
<protein>
    <submittedName>
        <fullName evidence="6">Helix-turn-helix transcriptional regulator</fullName>
    </submittedName>
</protein>
<dbReference type="PANTHER" id="PTHR43280">
    <property type="entry name" value="ARAC-FAMILY TRANSCRIPTIONAL REGULATOR"/>
    <property type="match status" value="1"/>
</dbReference>
<feature type="transmembrane region" description="Helical" evidence="4">
    <location>
        <begin position="61"/>
        <end position="80"/>
    </location>
</feature>
<feature type="transmembrane region" description="Helical" evidence="4">
    <location>
        <begin position="92"/>
        <end position="111"/>
    </location>
</feature>
<keyword evidence="4" id="KW-0812">Transmembrane</keyword>
<dbReference type="PROSITE" id="PS00041">
    <property type="entry name" value="HTH_ARAC_FAMILY_1"/>
    <property type="match status" value="1"/>
</dbReference>
<dbReference type="RefSeq" id="WP_169680014.1">
    <property type="nucleotide sequence ID" value="NZ_JABBNU010000004.1"/>
</dbReference>
<feature type="transmembrane region" description="Helical" evidence="4">
    <location>
        <begin position="30"/>
        <end position="49"/>
    </location>
</feature>
<feature type="transmembrane region" description="Helical" evidence="4">
    <location>
        <begin position="131"/>
        <end position="149"/>
    </location>
</feature>
<dbReference type="SUPFAM" id="SSF46689">
    <property type="entry name" value="Homeodomain-like"/>
    <property type="match status" value="1"/>
</dbReference>
<proteinExistence type="predicted"/>
<evidence type="ECO:0000256" key="3">
    <source>
        <dbReference type="ARBA" id="ARBA00023163"/>
    </source>
</evidence>
<accession>A0A848IVJ3</accession>
<dbReference type="Proteomes" id="UP000559010">
    <property type="component" value="Unassembled WGS sequence"/>
</dbReference>
<dbReference type="Gene3D" id="1.10.10.60">
    <property type="entry name" value="Homeodomain-like"/>
    <property type="match status" value="2"/>
</dbReference>
<dbReference type="GO" id="GO:0003700">
    <property type="term" value="F:DNA-binding transcription factor activity"/>
    <property type="evidence" value="ECO:0007669"/>
    <property type="project" value="InterPro"/>
</dbReference>
<name>A0A848IVJ3_9BACT</name>
<organism evidence="6 7">
    <name type="scientific">Marinigracilibium pacificum</name>
    <dbReference type="NCBI Taxonomy" id="2729599"/>
    <lineage>
        <taxon>Bacteria</taxon>
        <taxon>Pseudomonadati</taxon>
        <taxon>Bacteroidota</taxon>
        <taxon>Cytophagia</taxon>
        <taxon>Cytophagales</taxon>
        <taxon>Flammeovirgaceae</taxon>
        <taxon>Marinigracilibium</taxon>
    </lineage>
</organism>
<evidence type="ECO:0000256" key="4">
    <source>
        <dbReference type="SAM" id="Phobius"/>
    </source>
</evidence>
<dbReference type="InterPro" id="IPR009057">
    <property type="entry name" value="Homeodomain-like_sf"/>
</dbReference>
<dbReference type="InterPro" id="IPR018062">
    <property type="entry name" value="HTH_AraC-typ_CS"/>
</dbReference>
<keyword evidence="4" id="KW-0472">Membrane</keyword>
<keyword evidence="7" id="KW-1185">Reference proteome</keyword>
<reference evidence="6 7" key="1">
    <citation type="submission" date="2020-04" db="EMBL/GenBank/DDBJ databases">
        <title>Flammeovirgaceae bacterium KN852 isolated from deep sea.</title>
        <authorList>
            <person name="Zhang D.-C."/>
        </authorList>
    </citation>
    <scope>NUCLEOTIDE SEQUENCE [LARGE SCALE GENOMIC DNA]</scope>
    <source>
        <strain evidence="6 7">KN852</strain>
    </source>
</reference>
<dbReference type="GO" id="GO:0043565">
    <property type="term" value="F:sequence-specific DNA binding"/>
    <property type="evidence" value="ECO:0007669"/>
    <property type="project" value="InterPro"/>
</dbReference>
<dbReference type="AlphaFoldDB" id="A0A848IVJ3"/>
<evidence type="ECO:0000313" key="6">
    <source>
        <dbReference type="EMBL" id="NMM48357.1"/>
    </source>
</evidence>
<gene>
    <name evidence="6" type="ORF">HH304_08095</name>
</gene>
<sequence length="365" mass="42928">MKEAIFTWAFIQSFLVGAIIFFVKRAKINTYLSLLFISIGFKILTQYLMRFTPLRETFPEIIFLPDVFDLIEPVLLFFYFKSICGKNIDRSQYLFFLPAIIVLISGTIYVLSGNFNSMFSYIHSSLHLTNLTTILIWKIGFFYKIFYEFKNIKSEVLKQKQQNLLSWPKILTIFMGFTVFVALILWIYHILIVPNFNVETKEYIRISFEMIFILFNCSIILITGYFFLRNPKIFSGIPLIKTVDEKDFPEGKYYVEKLDKLLAETNIHLETDLNEKKLAEKLEIQPYLLSRLLNDYLGKSFSEFINEKRVIHAKGLLQNESSKKLTIFSIGVDSGFNSESVFYVNFKKHTGFTPAQYRKHYNKKD</sequence>
<keyword evidence="2" id="KW-0238">DNA-binding</keyword>
<comment type="caution">
    <text evidence="6">The sequence shown here is derived from an EMBL/GenBank/DDBJ whole genome shotgun (WGS) entry which is preliminary data.</text>
</comment>
<keyword evidence="1" id="KW-0805">Transcription regulation</keyword>
<feature type="transmembrane region" description="Helical" evidence="4">
    <location>
        <begin position="203"/>
        <end position="228"/>
    </location>
</feature>